<dbReference type="Proteomes" id="UP000030988">
    <property type="component" value="Unassembled WGS sequence"/>
</dbReference>
<evidence type="ECO:0000259" key="2">
    <source>
        <dbReference type="Pfam" id="PF13462"/>
    </source>
</evidence>
<feature type="domain" description="Thioredoxin-like fold" evidence="2">
    <location>
        <begin position="34"/>
        <end position="218"/>
    </location>
</feature>
<protein>
    <recommendedName>
        <fullName evidence="2">Thioredoxin-like fold domain-containing protein</fullName>
    </recommendedName>
</protein>
<organism evidence="3 4">
    <name type="scientific">Croceibacterium mercuriale</name>
    <dbReference type="NCBI Taxonomy" id="1572751"/>
    <lineage>
        <taxon>Bacteria</taxon>
        <taxon>Pseudomonadati</taxon>
        <taxon>Pseudomonadota</taxon>
        <taxon>Alphaproteobacteria</taxon>
        <taxon>Sphingomonadales</taxon>
        <taxon>Erythrobacteraceae</taxon>
        <taxon>Croceibacterium</taxon>
    </lineage>
</organism>
<feature type="signal peptide" evidence="1">
    <location>
        <begin position="1"/>
        <end position="21"/>
    </location>
</feature>
<dbReference type="Pfam" id="PF13462">
    <property type="entry name" value="Thioredoxin_4"/>
    <property type="match status" value="1"/>
</dbReference>
<dbReference type="RefSeq" id="WP_039093804.1">
    <property type="nucleotide sequence ID" value="NZ_JTDN01000001.1"/>
</dbReference>
<dbReference type="OrthoDB" id="8478320at2"/>
<keyword evidence="4" id="KW-1185">Reference proteome</keyword>
<dbReference type="Gene3D" id="3.40.30.10">
    <property type="entry name" value="Glutaredoxin"/>
    <property type="match status" value="1"/>
</dbReference>
<feature type="chain" id="PRO_5002088328" description="Thioredoxin-like fold domain-containing protein" evidence="1">
    <location>
        <begin position="22"/>
        <end position="228"/>
    </location>
</feature>
<dbReference type="STRING" id="1572751.PK98_01670"/>
<accession>A0A0B2BZX1</accession>
<evidence type="ECO:0000313" key="3">
    <source>
        <dbReference type="EMBL" id="KHL25440.1"/>
    </source>
</evidence>
<sequence length="228" mass="24017">MKPTRMLQALGVALAALVTVAATGNAPGTVSVQPGGHTVGNPAAPVTLTEYVSYTCPHCGAFSRESEGALQAGYLAPGRLKVEIRHLIRDPVDLTVAMLVNCGAPARIPQNHAAFMRAQPDWLPRATNATAAQRARWTTGTDAAKRRAIASDVALYAIAERRGINRVAADRCLADQGLATRLAEASDAGWKVPGITGTPSFALNGTVLTGTHDWAGLEWQLAARYRGQ</sequence>
<comment type="caution">
    <text evidence="3">The sequence shown here is derived from an EMBL/GenBank/DDBJ whole genome shotgun (WGS) entry which is preliminary data.</text>
</comment>
<proteinExistence type="predicted"/>
<keyword evidence="1" id="KW-0732">Signal</keyword>
<name>A0A0B2BZX1_9SPHN</name>
<dbReference type="InterPro" id="IPR036249">
    <property type="entry name" value="Thioredoxin-like_sf"/>
</dbReference>
<dbReference type="Gene3D" id="1.10.40.110">
    <property type="match status" value="1"/>
</dbReference>
<dbReference type="InterPro" id="IPR012336">
    <property type="entry name" value="Thioredoxin-like_fold"/>
</dbReference>
<evidence type="ECO:0000313" key="4">
    <source>
        <dbReference type="Proteomes" id="UP000030988"/>
    </source>
</evidence>
<dbReference type="AlphaFoldDB" id="A0A0B2BZX1"/>
<evidence type="ECO:0000256" key="1">
    <source>
        <dbReference type="SAM" id="SignalP"/>
    </source>
</evidence>
<reference evidence="3 4" key="1">
    <citation type="submission" date="2014-11" db="EMBL/GenBank/DDBJ databases">
        <title>Draft genome sequence of Kirrobacter mercurialis.</title>
        <authorList>
            <person name="Coil D.A."/>
            <person name="Eisen J.A."/>
        </authorList>
    </citation>
    <scope>NUCLEOTIDE SEQUENCE [LARGE SCALE GENOMIC DNA]</scope>
    <source>
        <strain evidence="3 4">Coronado</strain>
    </source>
</reference>
<dbReference type="SUPFAM" id="SSF52833">
    <property type="entry name" value="Thioredoxin-like"/>
    <property type="match status" value="1"/>
</dbReference>
<gene>
    <name evidence="3" type="ORF">PK98_01670</name>
</gene>
<dbReference type="EMBL" id="JTDN01000001">
    <property type="protein sequence ID" value="KHL25440.1"/>
    <property type="molecule type" value="Genomic_DNA"/>
</dbReference>